<evidence type="ECO:0000313" key="3">
    <source>
        <dbReference type="Proteomes" id="UP001165366"/>
    </source>
</evidence>
<dbReference type="InterPro" id="IPR007712">
    <property type="entry name" value="RelE/ParE_toxin"/>
</dbReference>
<reference evidence="2" key="2">
    <citation type="submission" date="2024-05" db="EMBL/GenBank/DDBJ databases">
        <title>Rhodohalobacter halophilus gen. nov., sp. nov., a moderately halophilic member of the family Balneolaceae.</title>
        <authorList>
            <person name="Xia J."/>
        </authorList>
    </citation>
    <scope>NUCLEOTIDE SEQUENCE</scope>
    <source>
        <strain evidence="2">WB101</strain>
    </source>
</reference>
<comment type="caution">
    <text evidence="2">The sequence shown here is derived from an EMBL/GenBank/DDBJ whole genome shotgun (WGS) entry which is preliminary data.</text>
</comment>
<dbReference type="EMBL" id="JAKLWS010000013">
    <property type="protein sequence ID" value="MCG2589217.1"/>
    <property type="molecule type" value="Genomic_DNA"/>
</dbReference>
<accession>A0ABS9KEC9</accession>
<organism evidence="2 3">
    <name type="scientific">Rhodohalobacter sulfatireducens</name>
    <dbReference type="NCBI Taxonomy" id="2911366"/>
    <lineage>
        <taxon>Bacteria</taxon>
        <taxon>Pseudomonadati</taxon>
        <taxon>Balneolota</taxon>
        <taxon>Balneolia</taxon>
        <taxon>Balneolales</taxon>
        <taxon>Balneolaceae</taxon>
        <taxon>Rhodohalobacter</taxon>
    </lineage>
</organism>
<keyword evidence="3" id="KW-1185">Reference proteome</keyword>
<reference evidence="2" key="1">
    <citation type="submission" date="2022-01" db="EMBL/GenBank/DDBJ databases">
        <authorList>
            <person name="Wang Y."/>
        </authorList>
    </citation>
    <scope>NUCLEOTIDE SEQUENCE</scope>
    <source>
        <strain evidence="2">WB101</strain>
    </source>
</reference>
<gene>
    <name evidence="2" type="ORF">L6773_11615</name>
</gene>
<sequence length="104" mass="12498">MKVFLSPLAEYKLTKLLLYLEEEWGKPSKEKFLQKLEQKSSQISSHPRSNPQTEEFDDIYWCVVTTQSSFYYRILNKEIEIITITDNRQNPDKIIKEIRSYFKT</sequence>
<dbReference type="Pfam" id="PF05016">
    <property type="entry name" value="ParE_toxin"/>
    <property type="match status" value="1"/>
</dbReference>
<evidence type="ECO:0000313" key="2">
    <source>
        <dbReference type="EMBL" id="MCG2589217.1"/>
    </source>
</evidence>
<proteinExistence type="predicted"/>
<protein>
    <submittedName>
        <fullName evidence="2">Type II toxin-antitoxin system RelE/ParE family toxin</fullName>
    </submittedName>
</protein>
<keyword evidence="1" id="KW-1277">Toxin-antitoxin system</keyword>
<dbReference type="Proteomes" id="UP001165366">
    <property type="component" value="Unassembled WGS sequence"/>
</dbReference>
<dbReference type="Gene3D" id="3.30.2310.20">
    <property type="entry name" value="RelE-like"/>
    <property type="match status" value="1"/>
</dbReference>
<evidence type="ECO:0000256" key="1">
    <source>
        <dbReference type="ARBA" id="ARBA00022649"/>
    </source>
</evidence>
<dbReference type="RefSeq" id="WP_237854580.1">
    <property type="nucleotide sequence ID" value="NZ_JAKLWS010000013.1"/>
</dbReference>
<dbReference type="InterPro" id="IPR035093">
    <property type="entry name" value="RelE/ParE_toxin_dom_sf"/>
</dbReference>
<name>A0ABS9KEC9_9BACT</name>